<feature type="region of interest" description="Disordered" evidence="4">
    <location>
        <begin position="1"/>
        <end position="20"/>
    </location>
</feature>
<reference evidence="6" key="1">
    <citation type="submission" date="2022-01" db="EMBL/GenBank/DDBJ databases">
        <authorList>
            <person name="Braso-Vives M."/>
        </authorList>
    </citation>
    <scope>NUCLEOTIDE SEQUENCE</scope>
</reference>
<feature type="transmembrane region" description="Helical" evidence="5">
    <location>
        <begin position="226"/>
        <end position="248"/>
    </location>
</feature>
<evidence type="ECO:0000256" key="1">
    <source>
        <dbReference type="ARBA" id="ARBA00004141"/>
    </source>
</evidence>
<dbReference type="OrthoDB" id="10005292at2759"/>
<evidence type="ECO:0000256" key="5">
    <source>
        <dbReference type="SAM" id="Phobius"/>
    </source>
</evidence>
<evidence type="ECO:0000256" key="4">
    <source>
        <dbReference type="SAM" id="MobiDB-lite"/>
    </source>
</evidence>
<evidence type="ECO:0000256" key="3">
    <source>
        <dbReference type="ARBA" id="ARBA00023136"/>
    </source>
</evidence>
<protein>
    <submittedName>
        <fullName evidence="6">Hypp7070 protein</fullName>
    </submittedName>
</protein>
<evidence type="ECO:0000313" key="6">
    <source>
        <dbReference type="EMBL" id="CAH1243310.1"/>
    </source>
</evidence>
<dbReference type="EMBL" id="OV696698">
    <property type="protein sequence ID" value="CAH1243310.1"/>
    <property type="molecule type" value="Genomic_DNA"/>
</dbReference>
<keyword evidence="5" id="KW-1133">Transmembrane helix</keyword>
<name>A0A8J9YWV7_BRALA</name>
<keyword evidence="7" id="KW-1185">Reference proteome</keyword>
<feature type="transmembrane region" description="Helical" evidence="5">
    <location>
        <begin position="502"/>
        <end position="521"/>
    </location>
</feature>
<sequence length="690" mass="78356">MADRMGNDFHSQPLLGERAEPKWMKKKPPLTVTSESVVKDESSDLNEVHMCLKVLKLLLSIIVGCALLACLVSTKVTTIIIAQSLAEHKDSKNATHKSDNSSIANCKDYEEREVDLRRETAIVVLTIIMMMPYLLTFIRCVWRGRWGKNTPWPTREALLFGVFTAVLEVVGLTMFTVVVMSTARRSLSIVLMNSIFLMPAFLQIIRHFRAISGCATSLKEGCKKAGNLLGNTLAMGLAAVSLVAVVVVEHETNKEWTQLMAIPVSLLCLSIAWLPTFQEVQTIHALDDDEDQPMDNEAAAGAKSVDMVMPTTTTYNRLRPSRISTTMRKLSTLAPPVRAHTIPEELAQETSETVMDVDPLPIESARWRCGMITNFLKLLLTFPMVLVWYRTYLQANPYTFWCKSYEIYDRITEDNQILVSFIVNLSAGFGANLLAWMACSIRMDVIGFVMPLLLSPVVTALYTYIRELCLFPLFGLMDITNEVVPRMMCEADLETNRWHLDLFVIIGLYIAMVITSVRYLFRSTATIMEKEEKLFWLPGYNTIFPDQWLMLSRRNKDTSPELFERSTRSMKNTRVYICTTMYRENEQEMQQLLQSIRAIAEAQGPERQYESHIFFDGGCQKGQPTEFALQLLALTDKTMGSTKEKKGILHGAQKWATPYGLQMEWRLKLAGDSLQETRFCIHLKDNSKVT</sequence>
<feature type="transmembrane region" description="Helical" evidence="5">
    <location>
        <begin position="186"/>
        <end position="205"/>
    </location>
</feature>
<dbReference type="GO" id="GO:0071944">
    <property type="term" value="C:cell periphery"/>
    <property type="evidence" value="ECO:0007669"/>
    <property type="project" value="TreeGrafter"/>
</dbReference>
<comment type="subcellular location">
    <subcellularLocation>
        <location evidence="1">Membrane</location>
        <topology evidence="1">Multi-pass membrane protein</topology>
    </subcellularLocation>
</comment>
<feature type="transmembrane region" description="Helical" evidence="5">
    <location>
        <begin position="120"/>
        <end position="138"/>
    </location>
</feature>
<keyword evidence="2 5" id="KW-0812">Transmembrane</keyword>
<feature type="transmembrane region" description="Helical" evidence="5">
    <location>
        <begin position="57"/>
        <end position="82"/>
    </location>
</feature>
<dbReference type="GO" id="GO:0016020">
    <property type="term" value="C:membrane"/>
    <property type="evidence" value="ECO:0007669"/>
    <property type="project" value="UniProtKB-SubCell"/>
</dbReference>
<feature type="transmembrane region" description="Helical" evidence="5">
    <location>
        <begin position="260"/>
        <end position="277"/>
    </location>
</feature>
<dbReference type="GO" id="GO:0004100">
    <property type="term" value="F:chitin synthase activity"/>
    <property type="evidence" value="ECO:0007669"/>
    <property type="project" value="InterPro"/>
</dbReference>
<dbReference type="Proteomes" id="UP000838412">
    <property type="component" value="Chromosome 13"/>
</dbReference>
<accession>A0A8J9YWV7</accession>
<feature type="transmembrane region" description="Helical" evidence="5">
    <location>
        <begin position="445"/>
        <end position="465"/>
    </location>
</feature>
<keyword evidence="3 5" id="KW-0472">Membrane</keyword>
<dbReference type="AlphaFoldDB" id="A0A8J9YWV7"/>
<feature type="transmembrane region" description="Helical" evidence="5">
    <location>
        <begin position="158"/>
        <end position="180"/>
    </location>
</feature>
<dbReference type="PANTHER" id="PTHR22914:SF41">
    <property type="entry name" value="CHITIN SYNTHASE 7"/>
    <property type="match status" value="1"/>
</dbReference>
<evidence type="ECO:0000256" key="2">
    <source>
        <dbReference type="ARBA" id="ARBA00022692"/>
    </source>
</evidence>
<proteinExistence type="predicted"/>
<dbReference type="InterPro" id="IPR004835">
    <property type="entry name" value="Chitin_synth"/>
</dbReference>
<feature type="transmembrane region" description="Helical" evidence="5">
    <location>
        <begin position="371"/>
        <end position="389"/>
    </location>
</feature>
<dbReference type="PANTHER" id="PTHR22914">
    <property type="entry name" value="CHITIN SYNTHASE"/>
    <property type="match status" value="1"/>
</dbReference>
<gene>
    <name evidence="6" type="primary">Hypp7070</name>
    <name evidence="6" type="ORF">BLAG_LOCUS6320</name>
</gene>
<evidence type="ECO:0000313" key="7">
    <source>
        <dbReference type="Proteomes" id="UP000838412"/>
    </source>
</evidence>
<feature type="transmembrane region" description="Helical" evidence="5">
    <location>
        <begin position="417"/>
        <end position="438"/>
    </location>
</feature>
<dbReference type="GO" id="GO:0006031">
    <property type="term" value="P:chitin biosynthetic process"/>
    <property type="evidence" value="ECO:0007669"/>
    <property type="project" value="TreeGrafter"/>
</dbReference>
<organism evidence="6 7">
    <name type="scientific">Branchiostoma lanceolatum</name>
    <name type="common">Common lancelet</name>
    <name type="synonym">Amphioxus lanceolatum</name>
    <dbReference type="NCBI Taxonomy" id="7740"/>
    <lineage>
        <taxon>Eukaryota</taxon>
        <taxon>Metazoa</taxon>
        <taxon>Chordata</taxon>
        <taxon>Cephalochordata</taxon>
        <taxon>Leptocardii</taxon>
        <taxon>Amphioxiformes</taxon>
        <taxon>Branchiostomatidae</taxon>
        <taxon>Branchiostoma</taxon>
    </lineage>
</organism>